<evidence type="ECO:0000256" key="2">
    <source>
        <dbReference type="RuleBase" id="RU004439"/>
    </source>
</evidence>
<keyword evidence="1" id="KW-0325">Glycoprotein</keyword>
<dbReference type="PROSITE" id="PS50835">
    <property type="entry name" value="IG_LIKE"/>
    <property type="match status" value="1"/>
</dbReference>
<dbReference type="InterPro" id="IPR007110">
    <property type="entry name" value="Ig-like_dom"/>
</dbReference>
<dbReference type="GO" id="GO:0005615">
    <property type="term" value="C:extracellular space"/>
    <property type="evidence" value="ECO:0007669"/>
    <property type="project" value="TreeGrafter"/>
</dbReference>
<dbReference type="InterPro" id="IPR011162">
    <property type="entry name" value="MHC_I/II-like_Ag-recog"/>
</dbReference>
<sequence>MFNSVNNVKFCALFALEKYVLSTMYTVTQVSCQPEFTAVTVVNEQQITRFDSEHNMLIPTQDWVKEALKDYHWNNYSQIHLSEFARLSTLNNATGGVHTFQRRSGCEWDDKTSRVQGFDEYGYDGVDFISLDLDQMKYVPRTALAKATAERWNSDDNLLKFQRHYYNTDCSNWLKRIGRVHLKKTGKLQELLNEAFSPVVCHVTGFCPKAMKISWRKNGKDTTKNVSIGDILPDGEGTYIRDISIFSDELDVSKFTCVVGDSFKNLSRESLNKPGNNTGPNVAVISSTVILFTLGFSITVGFFYFRRRRPGRYKQLMLTCKVLISLL</sequence>
<dbReference type="Gene3D" id="2.60.40.10">
    <property type="entry name" value="Immunoglobulins"/>
    <property type="match status" value="1"/>
</dbReference>
<evidence type="ECO:0000313" key="6">
    <source>
        <dbReference type="Proteomes" id="UP000694621"/>
    </source>
</evidence>
<dbReference type="SMART" id="SM00407">
    <property type="entry name" value="IGc1"/>
    <property type="match status" value="1"/>
</dbReference>
<comment type="similarity">
    <text evidence="2">Belongs to the MHC class I family.</text>
</comment>
<dbReference type="InterPro" id="IPR013783">
    <property type="entry name" value="Ig-like_fold"/>
</dbReference>
<dbReference type="Pfam" id="PF07654">
    <property type="entry name" value="C1-set"/>
    <property type="match status" value="1"/>
</dbReference>
<dbReference type="InterPro" id="IPR050208">
    <property type="entry name" value="MHC_class-I_related"/>
</dbReference>
<keyword evidence="3" id="KW-0812">Transmembrane</keyword>
<dbReference type="SUPFAM" id="SSF48726">
    <property type="entry name" value="Immunoglobulin"/>
    <property type="match status" value="1"/>
</dbReference>
<keyword evidence="3" id="KW-1133">Transmembrane helix</keyword>
<dbReference type="InterPro" id="IPR003597">
    <property type="entry name" value="Ig_C1-set"/>
</dbReference>
<dbReference type="InterPro" id="IPR037055">
    <property type="entry name" value="MHC_I-like_Ag-recog_sf"/>
</dbReference>
<accession>A0A8B9HB92</accession>
<dbReference type="PRINTS" id="PR01638">
    <property type="entry name" value="MHCCLASSI"/>
</dbReference>
<dbReference type="Gene3D" id="3.30.500.10">
    <property type="entry name" value="MHC class I-like antigen recognition-like"/>
    <property type="match status" value="1"/>
</dbReference>
<dbReference type="GO" id="GO:0009897">
    <property type="term" value="C:external side of plasma membrane"/>
    <property type="evidence" value="ECO:0007669"/>
    <property type="project" value="TreeGrafter"/>
</dbReference>
<feature type="transmembrane region" description="Helical" evidence="3">
    <location>
        <begin position="282"/>
        <end position="305"/>
    </location>
</feature>
<dbReference type="InterPro" id="IPR001039">
    <property type="entry name" value="MHC_I_a_a1/a2"/>
</dbReference>
<evidence type="ECO:0000259" key="4">
    <source>
        <dbReference type="PROSITE" id="PS50835"/>
    </source>
</evidence>
<dbReference type="Proteomes" id="UP000694621">
    <property type="component" value="Unplaced"/>
</dbReference>
<dbReference type="Pfam" id="PF00129">
    <property type="entry name" value="MHC_I"/>
    <property type="match status" value="1"/>
</dbReference>
<evidence type="ECO:0000256" key="1">
    <source>
        <dbReference type="ARBA" id="ARBA00023180"/>
    </source>
</evidence>
<dbReference type="AlphaFoldDB" id="A0A8B9HB92"/>
<keyword evidence="3" id="KW-0472">Membrane</keyword>
<evidence type="ECO:0000313" key="5">
    <source>
        <dbReference type="Ensembl" id="ENSAMXP00005007273.1"/>
    </source>
</evidence>
<organism evidence="5 6">
    <name type="scientific">Astyanax mexicanus</name>
    <name type="common">Blind cave fish</name>
    <name type="synonym">Astyanax fasciatus mexicanus</name>
    <dbReference type="NCBI Taxonomy" id="7994"/>
    <lineage>
        <taxon>Eukaryota</taxon>
        <taxon>Metazoa</taxon>
        <taxon>Chordata</taxon>
        <taxon>Craniata</taxon>
        <taxon>Vertebrata</taxon>
        <taxon>Euteleostomi</taxon>
        <taxon>Actinopterygii</taxon>
        <taxon>Neopterygii</taxon>
        <taxon>Teleostei</taxon>
        <taxon>Ostariophysi</taxon>
        <taxon>Characiformes</taxon>
        <taxon>Characoidei</taxon>
        <taxon>Acestrorhamphidae</taxon>
        <taxon>Acestrorhamphinae</taxon>
        <taxon>Astyanax</taxon>
    </lineage>
</organism>
<dbReference type="Ensembl" id="ENSAMXT00005008214.1">
    <property type="protein sequence ID" value="ENSAMXP00005007273.1"/>
    <property type="gene ID" value="ENSAMXG00005004215.1"/>
</dbReference>
<dbReference type="PANTHER" id="PTHR16675:SF237">
    <property type="entry name" value="MHC CLASS I ANTIGEN TRANSCRIPT VARIANT 1-RELATED"/>
    <property type="match status" value="1"/>
</dbReference>
<reference evidence="5" key="1">
    <citation type="submission" date="2025-08" db="UniProtKB">
        <authorList>
            <consortium name="Ensembl"/>
        </authorList>
    </citation>
    <scope>IDENTIFICATION</scope>
</reference>
<dbReference type="SUPFAM" id="SSF54452">
    <property type="entry name" value="MHC antigen-recognition domain"/>
    <property type="match status" value="1"/>
</dbReference>
<dbReference type="PANTHER" id="PTHR16675">
    <property type="entry name" value="MHC CLASS I-RELATED"/>
    <property type="match status" value="1"/>
</dbReference>
<dbReference type="InterPro" id="IPR036179">
    <property type="entry name" value="Ig-like_dom_sf"/>
</dbReference>
<evidence type="ECO:0000256" key="3">
    <source>
        <dbReference type="SAM" id="Phobius"/>
    </source>
</evidence>
<dbReference type="GO" id="GO:0006955">
    <property type="term" value="P:immune response"/>
    <property type="evidence" value="ECO:0007669"/>
    <property type="project" value="TreeGrafter"/>
</dbReference>
<proteinExistence type="inferred from homology"/>
<name>A0A8B9HB92_ASTMX</name>
<protein>
    <recommendedName>
        <fullName evidence="4">Ig-like domain-containing protein</fullName>
    </recommendedName>
</protein>
<dbReference type="InterPro" id="IPR011161">
    <property type="entry name" value="MHC_I-like_Ag-recog"/>
</dbReference>
<feature type="domain" description="Ig-like" evidence="4">
    <location>
        <begin position="199"/>
        <end position="267"/>
    </location>
</feature>